<evidence type="ECO:0000313" key="4">
    <source>
        <dbReference type="Proteomes" id="UP000194733"/>
    </source>
</evidence>
<keyword evidence="1" id="KW-0812">Transmembrane</keyword>
<keyword evidence="1" id="KW-1133">Transmembrane helix</keyword>
<feature type="transmembrane region" description="Helical" evidence="1">
    <location>
        <begin position="7"/>
        <end position="28"/>
    </location>
</feature>
<feature type="domain" description="KAP NTPase" evidence="2">
    <location>
        <begin position="165"/>
        <end position="447"/>
    </location>
</feature>
<dbReference type="Gene3D" id="3.40.50.300">
    <property type="entry name" value="P-loop containing nucleotide triphosphate hydrolases"/>
    <property type="match status" value="1"/>
</dbReference>
<gene>
    <name evidence="3" type="ORF">BK724_00870</name>
</gene>
<dbReference type="Pfam" id="PF07693">
    <property type="entry name" value="KAP_NTPase"/>
    <property type="match status" value="1"/>
</dbReference>
<evidence type="ECO:0000313" key="3">
    <source>
        <dbReference type="EMBL" id="OTX55156.1"/>
    </source>
</evidence>
<evidence type="ECO:0000259" key="2">
    <source>
        <dbReference type="Pfam" id="PF07693"/>
    </source>
</evidence>
<dbReference type="InterPro" id="IPR052754">
    <property type="entry name" value="NTPase_KAP_P-loop"/>
</dbReference>
<keyword evidence="1" id="KW-0472">Membrane</keyword>
<proteinExistence type="predicted"/>
<name>A0A9Q5SM09_BACTU</name>
<dbReference type="PANTHER" id="PTHR22674:SF6">
    <property type="entry name" value="NTPASE KAP FAMILY P-LOOP DOMAIN-CONTAINING PROTEIN 1"/>
    <property type="match status" value="1"/>
</dbReference>
<dbReference type="AlphaFoldDB" id="A0A9Q5SM09"/>
<protein>
    <recommendedName>
        <fullName evidence="2">KAP NTPase domain-containing protein</fullName>
    </recommendedName>
</protein>
<feature type="transmembrane region" description="Helical" evidence="1">
    <location>
        <begin position="40"/>
        <end position="68"/>
    </location>
</feature>
<dbReference type="EMBL" id="NFCY01000009">
    <property type="protein sequence ID" value="OTX55156.1"/>
    <property type="molecule type" value="Genomic_DNA"/>
</dbReference>
<feature type="transmembrane region" description="Helical" evidence="1">
    <location>
        <begin position="80"/>
        <end position="102"/>
    </location>
</feature>
<dbReference type="InterPro" id="IPR011646">
    <property type="entry name" value="KAP_P-loop"/>
</dbReference>
<feature type="transmembrane region" description="Helical" evidence="1">
    <location>
        <begin position="114"/>
        <end position="132"/>
    </location>
</feature>
<comment type="caution">
    <text evidence="3">The sequence shown here is derived from an EMBL/GenBank/DDBJ whole genome shotgun (WGS) entry which is preliminary data.</text>
</comment>
<dbReference type="InterPro" id="IPR027417">
    <property type="entry name" value="P-loop_NTPase"/>
</dbReference>
<dbReference type="SUPFAM" id="SSF52540">
    <property type="entry name" value="P-loop containing nucleoside triphosphate hydrolases"/>
    <property type="match status" value="1"/>
</dbReference>
<dbReference type="PANTHER" id="PTHR22674">
    <property type="entry name" value="NTPASE, KAP FAMILY P-LOOP DOMAIN-CONTAINING 1"/>
    <property type="match status" value="1"/>
</dbReference>
<dbReference type="Proteomes" id="UP000194733">
    <property type="component" value="Unassembled WGS sequence"/>
</dbReference>
<dbReference type="RefSeq" id="WP_087956253.1">
    <property type="nucleotide sequence ID" value="NZ_NFCY01000009.1"/>
</dbReference>
<organism evidence="3 4">
    <name type="scientific">Bacillus thuringiensis serovar sooncheon</name>
    <dbReference type="NCBI Taxonomy" id="180891"/>
    <lineage>
        <taxon>Bacteria</taxon>
        <taxon>Bacillati</taxon>
        <taxon>Bacillota</taxon>
        <taxon>Bacilli</taxon>
        <taxon>Bacillales</taxon>
        <taxon>Bacillaceae</taxon>
        <taxon>Bacillus</taxon>
        <taxon>Bacillus cereus group</taxon>
    </lineage>
</organism>
<sequence>MSKLKGIFLPIAIGFLIIYSSITVLRVVNSNLDVRITDNLQFAIWICFSILISLTMFVLFGVGFRSFFSEKQLMTSKRHLLLFTISISIVINYFTMGSHLVFLKGDILSNMFDILFYLSLISLLVLAGIYVVNKWKKAEGEQGEQEYSLHNDDPLQMSEQDALSRKEFAKQLIDPIIKSNGKLTIGIYGPWGSGKSSFFTMMNDYIPKEQLKMNFTPWYFGENTDGIILEFLEHFAEQINKSNYYDTKLEKELAAYANFFKSIQLRPTGATISLGDLFKGFLPEESDIKAVKKVIDNMLIKSDRKIVVFIDDLDRLDREEIITVFKLIRLVCDFPNVVYVLALDEEIVSLALGQVYWKQITEEQALLKGREYLEKFIQIPIYLPKVDEVKFKKFLIDGLKGILQKHNIKTHFFEDIDSKYPVIDITTFRTIRNIKRYLNLVQIFVPILKKEVFVDDLLYLLAIKVTEPSLYNWIRMHPHILYQEDQKYFKDNEKINEFKKKYSNYRLVIEELFPAMGNAFGNSYIRKRTKADLPNRQLTISDKTYFSKYFMYSTPANQISQVELQAFYSLLSKNNEAVEEFDRLCGLYPVKDIFVKMRNDVIIQSDETILTLIDLLKVKYIDSSDPHIRSNIGEYIFKCYREKRDSVLASSLFKEPYPLQLLIELRSKINNYLDDQPAIDFIDQEVIKTFKNLSFDNVLTSILPNQHNSIIDYFVQKEDIEDLRRKKFTEYITDFSKFQDIVRYFYNGNMSDILFYQILLENIESETIEKYISEINLNQEITESNGMYEQIKEGMKKAIPYIIYTLSDVFEKSVEQNIEVRMNDNFLKQKQLFLGTDLASIEQKKEIEELLEKIDKHNKKF</sequence>
<evidence type="ECO:0000256" key="1">
    <source>
        <dbReference type="SAM" id="Phobius"/>
    </source>
</evidence>
<reference evidence="3 4" key="1">
    <citation type="submission" date="2016-10" db="EMBL/GenBank/DDBJ databases">
        <title>Comparative genomics of Bacillus thuringiensis reveals a path to pathogens against multiple invertebrate hosts.</title>
        <authorList>
            <person name="Zheng J."/>
            <person name="Gao Q."/>
            <person name="Liu H."/>
            <person name="Peng D."/>
            <person name="Ruan L."/>
            <person name="Sun M."/>
        </authorList>
    </citation>
    <scope>NUCLEOTIDE SEQUENCE [LARGE SCALE GENOMIC DNA]</scope>
    <source>
        <strain evidence="3">BGSC 4BB1</strain>
    </source>
</reference>
<accession>A0A9Q5SM09</accession>